<dbReference type="GO" id="GO:0006355">
    <property type="term" value="P:regulation of DNA-templated transcription"/>
    <property type="evidence" value="ECO:0007669"/>
    <property type="project" value="InterPro"/>
</dbReference>
<proteinExistence type="predicted"/>
<evidence type="ECO:0000259" key="4">
    <source>
        <dbReference type="PROSITE" id="PS50043"/>
    </source>
</evidence>
<dbReference type="PANTHER" id="PTHR44688">
    <property type="entry name" value="DNA-BINDING TRANSCRIPTIONAL ACTIVATOR DEVR_DOSR"/>
    <property type="match status" value="1"/>
</dbReference>
<dbReference type="Gene3D" id="1.10.10.10">
    <property type="entry name" value="Winged helix-like DNA-binding domain superfamily/Winged helix DNA-binding domain"/>
    <property type="match status" value="1"/>
</dbReference>
<keyword evidence="3" id="KW-0804">Transcription</keyword>
<protein>
    <submittedName>
        <fullName evidence="5">Response regulator transcription factor</fullName>
    </submittedName>
</protein>
<dbReference type="EMBL" id="SZPY01000001">
    <property type="protein sequence ID" value="TKI64332.1"/>
    <property type="molecule type" value="Genomic_DNA"/>
</dbReference>
<dbReference type="OrthoDB" id="134985at2"/>
<dbReference type="SUPFAM" id="SSF46894">
    <property type="entry name" value="C-terminal effector domain of the bipartite response regulators"/>
    <property type="match status" value="1"/>
</dbReference>
<comment type="caution">
    <text evidence="5">The sequence shown here is derived from an EMBL/GenBank/DDBJ whole genome shotgun (WGS) entry which is preliminary data.</text>
</comment>
<keyword evidence="2" id="KW-0238">DNA-binding</keyword>
<reference evidence="5 6" key="1">
    <citation type="submission" date="2019-04" db="EMBL/GenBank/DDBJ databases">
        <authorList>
            <person name="Dong K."/>
        </authorList>
    </citation>
    <scope>NUCLEOTIDE SEQUENCE [LARGE SCALE GENOMIC DNA]</scope>
    <source>
        <strain evidence="6">dk3543</strain>
    </source>
</reference>
<dbReference type="PRINTS" id="PR00038">
    <property type="entry name" value="HTHLUXR"/>
</dbReference>
<evidence type="ECO:0000313" key="6">
    <source>
        <dbReference type="Proteomes" id="UP000307808"/>
    </source>
</evidence>
<accession>A0A4U2YUE1</accession>
<dbReference type="PANTHER" id="PTHR44688:SF16">
    <property type="entry name" value="DNA-BINDING TRANSCRIPTIONAL ACTIVATOR DEVR_DOSR"/>
    <property type="match status" value="1"/>
</dbReference>
<dbReference type="InterPro" id="IPR000792">
    <property type="entry name" value="Tscrpt_reg_LuxR_C"/>
</dbReference>
<dbReference type="Pfam" id="PF00196">
    <property type="entry name" value="GerE"/>
    <property type="match status" value="1"/>
</dbReference>
<dbReference type="InterPro" id="IPR016032">
    <property type="entry name" value="Sig_transdc_resp-reg_C-effctor"/>
</dbReference>
<dbReference type="CDD" id="cd06170">
    <property type="entry name" value="LuxR_C_like"/>
    <property type="match status" value="1"/>
</dbReference>
<gene>
    <name evidence="5" type="ORF">FC770_04085</name>
</gene>
<evidence type="ECO:0000313" key="5">
    <source>
        <dbReference type="EMBL" id="TKI64332.1"/>
    </source>
</evidence>
<evidence type="ECO:0000256" key="2">
    <source>
        <dbReference type="ARBA" id="ARBA00023125"/>
    </source>
</evidence>
<evidence type="ECO:0000256" key="3">
    <source>
        <dbReference type="ARBA" id="ARBA00023163"/>
    </source>
</evidence>
<dbReference type="Proteomes" id="UP000307808">
    <property type="component" value="Unassembled WGS sequence"/>
</dbReference>
<name>A0A4U2YUE1_9ACTN</name>
<dbReference type="GO" id="GO:0003677">
    <property type="term" value="F:DNA binding"/>
    <property type="evidence" value="ECO:0007669"/>
    <property type="project" value="UniProtKB-KW"/>
</dbReference>
<organism evidence="5 6">
    <name type="scientific">Nocardioides jishulii</name>
    <dbReference type="NCBI Taxonomy" id="2575440"/>
    <lineage>
        <taxon>Bacteria</taxon>
        <taxon>Bacillati</taxon>
        <taxon>Actinomycetota</taxon>
        <taxon>Actinomycetes</taxon>
        <taxon>Propionibacteriales</taxon>
        <taxon>Nocardioidaceae</taxon>
        <taxon>Nocardioides</taxon>
    </lineage>
</organism>
<dbReference type="PROSITE" id="PS50043">
    <property type="entry name" value="HTH_LUXR_2"/>
    <property type="match status" value="1"/>
</dbReference>
<dbReference type="RefSeq" id="WP_137064793.1">
    <property type="nucleotide sequence ID" value="NZ_CP040748.1"/>
</dbReference>
<keyword evidence="1" id="KW-0805">Transcription regulation</keyword>
<dbReference type="AlphaFoldDB" id="A0A4U2YUE1"/>
<dbReference type="SMART" id="SM00421">
    <property type="entry name" value="HTH_LUXR"/>
    <property type="match status" value="1"/>
</dbReference>
<feature type="domain" description="HTH luxR-type" evidence="4">
    <location>
        <begin position="448"/>
        <end position="513"/>
    </location>
</feature>
<dbReference type="InterPro" id="IPR036388">
    <property type="entry name" value="WH-like_DNA-bd_sf"/>
</dbReference>
<sequence length="514" mass="56477">MLDDDVSCAFEPTPGALAFGDHLEAGRLDDAFELLEQHWLELWYAFDPSDLRRLLEKYAVGRVAGSGLVQLAGLTGADVRDLVLPRRRHGLPERARDRLGLIGQRAGDLRVRGRAVASLEMLRRCEPEVRALRGVLVDTTDGEANMWLLQMGISALLAGDLGSSRSSLLLATAPRRPVRFPFLARDAALKLALAHALAGDVADARQWREQAQAIERTNSWVEALVDDTGWLVDYLCCLEGLELERAEEMRRSKPSPLAHLEFWSVALHAQVQHLVLTRRGARAVDLCEDVAAAGLPVAGADGWQAVALDEARLMCRPAGPPRPDEASSTSPRVVLARRRDLYAVSLLDELTVSHPAEDLDSCSDLRAALALRLLRAQALIGTGREDEGWSLLVGTLSQVLERGLLTQLCYLSPRTLDMVAQSPLGQDPVLQRAAALVEEHDLPLVEVVEPLDGQLSPAEVTVLRLLRQGRTRQQMAEELYLSPNTIKTQLASAYRKLRVKTRAEAVVKAKRLGI</sequence>
<keyword evidence="6" id="KW-1185">Reference proteome</keyword>
<evidence type="ECO:0000256" key="1">
    <source>
        <dbReference type="ARBA" id="ARBA00023015"/>
    </source>
</evidence>